<protein>
    <submittedName>
        <fullName evidence="1">Uncharacterized protein</fullName>
    </submittedName>
</protein>
<dbReference type="EMBL" id="MU266629">
    <property type="protein sequence ID" value="KAH7919795.1"/>
    <property type="molecule type" value="Genomic_DNA"/>
</dbReference>
<keyword evidence="2" id="KW-1185">Reference proteome</keyword>
<organism evidence="1 2">
    <name type="scientific">Leucogyrophana mollusca</name>
    <dbReference type="NCBI Taxonomy" id="85980"/>
    <lineage>
        <taxon>Eukaryota</taxon>
        <taxon>Fungi</taxon>
        <taxon>Dikarya</taxon>
        <taxon>Basidiomycota</taxon>
        <taxon>Agaricomycotina</taxon>
        <taxon>Agaricomycetes</taxon>
        <taxon>Agaricomycetidae</taxon>
        <taxon>Boletales</taxon>
        <taxon>Boletales incertae sedis</taxon>
        <taxon>Leucogyrophana</taxon>
    </lineage>
</organism>
<evidence type="ECO:0000313" key="2">
    <source>
        <dbReference type="Proteomes" id="UP000790709"/>
    </source>
</evidence>
<dbReference type="Proteomes" id="UP000790709">
    <property type="component" value="Unassembled WGS sequence"/>
</dbReference>
<name>A0ACB8B286_9AGAM</name>
<evidence type="ECO:0000313" key="1">
    <source>
        <dbReference type="EMBL" id="KAH7919795.1"/>
    </source>
</evidence>
<accession>A0ACB8B286</accession>
<reference evidence="1" key="1">
    <citation type="journal article" date="2021" name="New Phytol.">
        <title>Evolutionary innovations through gain and loss of genes in the ectomycorrhizal Boletales.</title>
        <authorList>
            <person name="Wu G."/>
            <person name="Miyauchi S."/>
            <person name="Morin E."/>
            <person name="Kuo A."/>
            <person name="Drula E."/>
            <person name="Varga T."/>
            <person name="Kohler A."/>
            <person name="Feng B."/>
            <person name="Cao Y."/>
            <person name="Lipzen A."/>
            <person name="Daum C."/>
            <person name="Hundley H."/>
            <person name="Pangilinan J."/>
            <person name="Johnson J."/>
            <person name="Barry K."/>
            <person name="LaButti K."/>
            <person name="Ng V."/>
            <person name="Ahrendt S."/>
            <person name="Min B."/>
            <person name="Choi I.G."/>
            <person name="Park H."/>
            <person name="Plett J.M."/>
            <person name="Magnuson J."/>
            <person name="Spatafora J.W."/>
            <person name="Nagy L.G."/>
            <person name="Henrissat B."/>
            <person name="Grigoriev I.V."/>
            <person name="Yang Z.L."/>
            <person name="Xu J."/>
            <person name="Martin F.M."/>
        </authorList>
    </citation>
    <scope>NUCLEOTIDE SEQUENCE</scope>
    <source>
        <strain evidence="1">KUC20120723A-06</strain>
    </source>
</reference>
<proteinExistence type="predicted"/>
<sequence>MRTELSQIGKDGKAKIWRFWIGHLYQYAGVLQREAITWDSCRKVHTFCEIVNNSTTNRYVDLGR</sequence>
<comment type="caution">
    <text evidence="1">The sequence shown here is derived from an EMBL/GenBank/DDBJ whole genome shotgun (WGS) entry which is preliminary data.</text>
</comment>
<gene>
    <name evidence="1" type="ORF">BV22DRAFT_1040571</name>
</gene>